<dbReference type="RefSeq" id="WP_258524735.1">
    <property type="nucleotide sequence ID" value="NZ_CP141117.1"/>
</dbReference>
<sequence>MDVSSMIMGGAIASVMWIVFVPWSKLRRLRELDERTGRTDGD</sequence>
<keyword evidence="1" id="KW-0812">Transmembrane</keyword>
<name>A0ABV5ENA3_9MICO</name>
<comment type="caution">
    <text evidence="2">The sequence shown here is derived from an EMBL/GenBank/DDBJ whole genome shotgun (WGS) entry which is preliminary data.</text>
</comment>
<protein>
    <submittedName>
        <fullName evidence="2">Uncharacterized protein</fullName>
    </submittedName>
</protein>
<organism evidence="2 3">
    <name type="scientific">Microbacterium plantarum</name>
    <dbReference type="NCBI Taxonomy" id="1816425"/>
    <lineage>
        <taxon>Bacteria</taxon>
        <taxon>Bacillati</taxon>
        <taxon>Actinomycetota</taxon>
        <taxon>Actinomycetes</taxon>
        <taxon>Micrococcales</taxon>
        <taxon>Microbacteriaceae</taxon>
        <taxon>Microbacterium</taxon>
    </lineage>
</organism>
<gene>
    <name evidence="2" type="ORF">AB7P39_01180</name>
</gene>
<keyword evidence="3" id="KW-1185">Reference proteome</keyword>
<evidence type="ECO:0000256" key="1">
    <source>
        <dbReference type="SAM" id="Phobius"/>
    </source>
</evidence>
<dbReference type="Proteomes" id="UP001589643">
    <property type="component" value="Unassembled WGS sequence"/>
</dbReference>
<evidence type="ECO:0000313" key="3">
    <source>
        <dbReference type="Proteomes" id="UP001589643"/>
    </source>
</evidence>
<dbReference type="EMBL" id="JBHLHV010000001">
    <property type="protein sequence ID" value="MFB8891447.1"/>
    <property type="molecule type" value="Genomic_DNA"/>
</dbReference>
<accession>A0ABV5ENA3</accession>
<keyword evidence="1" id="KW-1133">Transmembrane helix</keyword>
<reference evidence="2 3" key="1">
    <citation type="submission" date="2024-08" db="EMBL/GenBank/DDBJ databases">
        <title>Heavy metals resistant antinobacteria isolated from wastewater.</title>
        <authorList>
            <person name="Roman Ponce B."/>
            <person name="Blanco Mercado M.A."/>
            <person name="Avila Aldana I.N."/>
            <person name="Morales Arrieta S."/>
        </authorList>
    </citation>
    <scope>NUCLEOTIDE SEQUENCE [LARGE SCALE GENOMIC DNA]</scope>
    <source>
        <strain evidence="3">sma-1</strain>
    </source>
</reference>
<proteinExistence type="predicted"/>
<keyword evidence="1" id="KW-0472">Membrane</keyword>
<feature type="transmembrane region" description="Helical" evidence="1">
    <location>
        <begin position="6"/>
        <end position="23"/>
    </location>
</feature>
<evidence type="ECO:0000313" key="2">
    <source>
        <dbReference type="EMBL" id="MFB8891447.1"/>
    </source>
</evidence>